<dbReference type="AlphaFoldDB" id="A0A286IBD5"/>
<dbReference type="OrthoDB" id="8454704at2"/>
<feature type="transmembrane region" description="Helical" evidence="1">
    <location>
        <begin position="244"/>
        <end position="265"/>
    </location>
</feature>
<evidence type="ECO:0000256" key="1">
    <source>
        <dbReference type="SAM" id="Phobius"/>
    </source>
</evidence>
<organism evidence="2 3">
    <name type="scientific">Hoeflea halophila</name>
    <dbReference type="NCBI Taxonomy" id="714899"/>
    <lineage>
        <taxon>Bacteria</taxon>
        <taxon>Pseudomonadati</taxon>
        <taxon>Pseudomonadota</taxon>
        <taxon>Alphaproteobacteria</taxon>
        <taxon>Hyphomicrobiales</taxon>
        <taxon>Rhizobiaceae</taxon>
        <taxon>Hoeflea</taxon>
    </lineage>
</organism>
<keyword evidence="3" id="KW-1185">Reference proteome</keyword>
<keyword evidence="1" id="KW-1133">Transmembrane helix</keyword>
<protein>
    <submittedName>
        <fullName evidence="2">Predicted membrane protein DUF2232</fullName>
    </submittedName>
</protein>
<accession>A0A286IBD5</accession>
<keyword evidence="1" id="KW-0812">Transmembrane</keyword>
<feature type="transmembrane region" description="Helical" evidence="1">
    <location>
        <begin position="277"/>
        <end position="302"/>
    </location>
</feature>
<evidence type="ECO:0000313" key="2">
    <source>
        <dbReference type="EMBL" id="SOE17435.1"/>
    </source>
</evidence>
<dbReference type="Proteomes" id="UP000219465">
    <property type="component" value="Unassembled WGS sequence"/>
</dbReference>
<feature type="transmembrane region" description="Helical" evidence="1">
    <location>
        <begin position="219"/>
        <end position="238"/>
    </location>
</feature>
<dbReference type="EMBL" id="OCPC01000003">
    <property type="protein sequence ID" value="SOE17435.1"/>
    <property type="molecule type" value="Genomic_DNA"/>
</dbReference>
<dbReference type="Pfam" id="PF09991">
    <property type="entry name" value="DUF2232"/>
    <property type="match status" value="1"/>
</dbReference>
<proteinExistence type="predicted"/>
<evidence type="ECO:0000313" key="3">
    <source>
        <dbReference type="Proteomes" id="UP000219465"/>
    </source>
</evidence>
<feature type="transmembrane region" description="Helical" evidence="1">
    <location>
        <begin position="174"/>
        <end position="198"/>
    </location>
</feature>
<dbReference type="RefSeq" id="WP_097107934.1">
    <property type="nucleotide sequence ID" value="NZ_OCPC01000003.1"/>
</dbReference>
<reference evidence="3" key="1">
    <citation type="submission" date="2017-08" db="EMBL/GenBank/DDBJ databases">
        <authorList>
            <person name="Varghese N."/>
            <person name="Submissions S."/>
        </authorList>
    </citation>
    <scope>NUCLEOTIDE SEQUENCE [LARGE SCALE GENOMIC DNA]</scope>
    <source>
        <strain evidence="3">KCTC 23107</strain>
    </source>
</reference>
<keyword evidence="1" id="KW-0472">Membrane</keyword>
<dbReference type="InterPro" id="IPR018710">
    <property type="entry name" value="DUF2232"/>
</dbReference>
<feature type="transmembrane region" description="Helical" evidence="1">
    <location>
        <begin position="117"/>
        <end position="138"/>
    </location>
</feature>
<sequence>MTQQSTSLLVGLLAGVSAALLLVSAGSPSGISFMLFAAAALPILIAGLGWSNLASILAVLAAMAVIGLATTPQAALVSTVTTLAPAAWIAHLSNLARPAEEVGGPEGAIVWYPLSDIFVNIALCVCVALVAVGLALGYGADFVGELVEIFVATLKDSNTSYQPSAEGLAEMKQFFLYALPAIQAAMWVLILFAGWYVASGIVRMSGRSKRSKDDIPSQLRMPRMGALALAAGVALSFIDGGIGLIGWTISGAFGMGFVAAGFAVAHHRTRGKPARGLLLWVAYLATVLFTVPLAFFLFLGLFDTARSLTATGSGPNSNT</sequence>
<name>A0A286IBD5_9HYPH</name>
<gene>
    <name evidence="2" type="ORF">SAMN05877838_2334</name>
</gene>
<feature type="transmembrane region" description="Helical" evidence="1">
    <location>
        <begin position="35"/>
        <end position="68"/>
    </location>
</feature>